<evidence type="ECO:0000313" key="4">
    <source>
        <dbReference type="Proteomes" id="UP000245369"/>
    </source>
</evidence>
<name>A0ABN5LKV3_9STRE</name>
<dbReference type="Gene3D" id="1.10.10.2910">
    <property type="match status" value="1"/>
</dbReference>
<feature type="domain" description="Phage-Barnase-EndoU-ColicinE5/D-RelE like nuclease 4" evidence="2">
    <location>
        <begin position="724"/>
        <end position="865"/>
    </location>
</feature>
<reference evidence="3 4" key="1">
    <citation type="submission" date="2018-05" db="EMBL/GenBank/DDBJ databases">
        <title>Complete genome sequences of Streptococcus sobrinus.</title>
        <authorList>
            <person name="Sales M."/>
            <person name="Jensen P.A."/>
        </authorList>
    </citation>
    <scope>NUCLEOTIDE SEQUENCE [LARGE SCALE GENOMIC DNA]</scope>
    <source>
        <strain evidence="3 4">SL1</strain>
    </source>
</reference>
<proteinExistence type="predicted"/>
<keyword evidence="4" id="KW-1185">Reference proteome</keyword>
<evidence type="ECO:0000313" key="3">
    <source>
        <dbReference type="EMBL" id="AWN21451.1"/>
    </source>
</evidence>
<feature type="region of interest" description="Disordered" evidence="1">
    <location>
        <begin position="1325"/>
        <end position="1355"/>
    </location>
</feature>
<dbReference type="InterPro" id="IPR036977">
    <property type="entry name" value="DNA_primase_Znf_CHC2"/>
</dbReference>
<gene>
    <name evidence="3" type="ORF">DK182_08985</name>
</gene>
<sequence>MANKLNRKELRDLAKSRDIVEVAQSMGMELFRSGKDYRWKDHDSLVISPNNGLWNWYSQHKGGDVISLVETIKEINFNQAIDYITTGNYSQQSVKPVEHEEFNYYLENYEQPLDEGRKYLKDRGLSDETIDFFSQRGLLTQANILNRDEVEPGLVFKSYNADGELVGANLQGIRENRMKYPKRGYLKQVMKNSDGLTGLHVDVGQPNRLVFAESPIDLMSYYELHKDSLQDVRLVSMDGLKDGVIGRHLSELTAEQAGRFISWSPEELAKGLELAKENGYFANGKHADMITLAVDNDQGGRKFIQDLVKEGIPVVADIPDLPAGKNKMDWNDQLKQFKQEPQIEDNPTLYQASPVDPFEGQFDQGIEESEGSLYINPETGEASETQEGAQEDMVFLDANGYPHETEKEALEASQEKTNSEPDLQVAFRSSDENFLSEKYSSGEVVPYNIFVKDLYLENNKRLEVIEEPLVFPILHTTNQGGTWFDLLDENGKPLVDNFRYDVGEENQTISERLERTLPSDYLNIAQREDATFPRPELPSFNPDSGIPVDLYTGHQNFGTIDFNDLFNNSDFGSQADELGYGWAVNPKEMFAVIHGETLTQTQVDHIIDRMFKENISNQQLKSLLETDDFTLKDYAAGTDKRPDEQEKALDRSQELNNTGGELFNRNSSFLEAEASGTAPQPVEKNSQPDFPANVQLHFTTDTDRKSNKVYRKNFRTLNLYSNTLRDSAQWYLSELAGSKIHYVYKTPDTDSLQVLNISFEKRNWMHLTGVTPRYENYVNSLSESFVEDVANGRGHFKDLKFAPGMSDKLKVLNLLPEIIESDSFVFNDLTSVEKLNNLNLSKAITPEDSDLLLLFREEEFAHVPASLMRIKGSLGEQLSSLENGVVLGVYLERNGEISQKSINNDYIKDGGKEMFNTLKAMNLSDQEDVDYNLVEPPQVPLEPRPKSLAQQAEEIMEEDRLKAEKQAHSPSAEKDFDPTKASPEELSAHALDQIRKYSTDPKAMKEYLDFMSHFPGMSPRNAALVQEQWPGAQAVATYNQWQDRGKALGIKPEDVMQSTRTFTNKKTGKTKTVHYDRLSVKAGEKSKITLLRPVMVDMIPVLDATGKPVKTSQGRTKYKPRSEASPAEKAKIQSKELPVKEFMSGKFTTYKVFELSQTTLKPESYPKAMPNRQFDFDMDKVQTDKVLKGLCDYGQKIGVDMAFDNAHQLGNAKGAYYPKAQKILINPDNTPGEQVSVGIHELAHATLHNPKFMSKGDVNLDTSHKELEAEMTAYIVSKHFGLDTSEESIPYMASWTDNLNKMTDKELDYSMKRVHKAADQVVKCVENRTNPTPPRTRDRGISPSPKNSVPKPLNP</sequence>
<organism evidence="3 4">
    <name type="scientific">Streptococcus sobrinus</name>
    <dbReference type="NCBI Taxonomy" id="1310"/>
    <lineage>
        <taxon>Bacteria</taxon>
        <taxon>Bacillati</taxon>
        <taxon>Bacillota</taxon>
        <taxon>Bacilli</taxon>
        <taxon>Lactobacillales</taxon>
        <taxon>Streptococcaceae</taxon>
        <taxon>Streptococcus</taxon>
    </lineage>
</organism>
<dbReference type="Gene3D" id="3.40.1360.10">
    <property type="match status" value="1"/>
</dbReference>
<feature type="region of interest" description="Disordered" evidence="1">
    <location>
        <begin position="1107"/>
        <end position="1132"/>
    </location>
</feature>
<dbReference type="RefSeq" id="WP_028798473.1">
    <property type="nucleotide sequence ID" value="NZ_CP029490.1"/>
</dbReference>
<dbReference type="GeneID" id="93924639"/>
<feature type="region of interest" description="Disordered" evidence="1">
    <location>
        <begin position="958"/>
        <end position="980"/>
    </location>
</feature>
<dbReference type="EMBL" id="CP029490">
    <property type="protein sequence ID" value="AWN21451.1"/>
    <property type="molecule type" value="Genomic_DNA"/>
</dbReference>
<evidence type="ECO:0000256" key="1">
    <source>
        <dbReference type="SAM" id="MobiDB-lite"/>
    </source>
</evidence>
<dbReference type="Gene3D" id="3.90.580.10">
    <property type="entry name" value="Zinc finger, CHC2-type domain"/>
    <property type="match status" value="1"/>
</dbReference>
<dbReference type="SUPFAM" id="SSF57783">
    <property type="entry name" value="Zinc beta-ribbon"/>
    <property type="match status" value="1"/>
</dbReference>
<dbReference type="InterPro" id="IPR041420">
    <property type="entry name" value="PBECR4"/>
</dbReference>
<protein>
    <submittedName>
        <fullName evidence="3">DUF3991 domain-containing protein</fullName>
    </submittedName>
</protein>
<dbReference type="Proteomes" id="UP000245369">
    <property type="component" value="Chromosome"/>
</dbReference>
<dbReference type="Pfam" id="PF18813">
    <property type="entry name" value="PBECR4"/>
    <property type="match status" value="1"/>
</dbReference>
<evidence type="ECO:0000259" key="2">
    <source>
        <dbReference type="Pfam" id="PF18813"/>
    </source>
</evidence>
<accession>A0ABN5LKV3</accession>
<feature type="compositionally biased region" description="Basic and acidic residues" evidence="1">
    <location>
        <begin position="1120"/>
        <end position="1132"/>
    </location>
</feature>